<dbReference type="EMBL" id="BLLK01000022">
    <property type="protein sequence ID" value="GFH45767.1"/>
    <property type="molecule type" value="Genomic_DNA"/>
</dbReference>
<dbReference type="InterPro" id="IPR039093">
    <property type="entry name" value="XRP2"/>
</dbReference>
<evidence type="ECO:0000259" key="4">
    <source>
        <dbReference type="PROSITE" id="PS51329"/>
    </source>
</evidence>
<dbReference type="GO" id="GO:0006892">
    <property type="term" value="P:post-Golgi vesicle-mediated transport"/>
    <property type="evidence" value="ECO:0007669"/>
    <property type="project" value="TreeGrafter"/>
</dbReference>
<evidence type="ECO:0000256" key="2">
    <source>
        <dbReference type="ARBA" id="ARBA00022741"/>
    </source>
</evidence>
<dbReference type="Proteomes" id="UP001054902">
    <property type="component" value="Unassembled WGS sequence"/>
</dbReference>
<feature type="region of interest" description="Disordered" evidence="3">
    <location>
        <begin position="184"/>
        <end position="210"/>
    </location>
</feature>
<evidence type="ECO:0000256" key="3">
    <source>
        <dbReference type="SAM" id="MobiDB-lite"/>
    </source>
</evidence>
<dbReference type="GO" id="GO:1990075">
    <property type="term" value="C:periciliary membrane compartment"/>
    <property type="evidence" value="ECO:0007669"/>
    <property type="project" value="TreeGrafter"/>
</dbReference>
<evidence type="ECO:0000313" key="6">
    <source>
        <dbReference type="Proteomes" id="UP001054902"/>
    </source>
</evidence>
<comment type="caution">
    <text evidence="5">The sequence shown here is derived from an EMBL/GenBank/DDBJ whole genome shotgun (WGS) entry which is preliminary data.</text>
</comment>
<accession>A0AAD3H080</accession>
<dbReference type="PANTHER" id="PTHR15440">
    <property type="entry name" value="XRP2 PROTEIN"/>
    <property type="match status" value="1"/>
</dbReference>
<organism evidence="5 6">
    <name type="scientific">Chaetoceros tenuissimus</name>
    <dbReference type="NCBI Taxonomy" id="426638"/>
    <lineage>
        <taxon>Eukaryota</taxon>
        <taxon>Sar</taxon>
        <taxon>Stramenopiles</taxon>
        <taxon>Ochrophyta</taxon>
        <taxon>Bacillariophyta</taxon>
        <taxon>Coscinodiscophyceae</taxon>
        <taxon>Chaetocerotophycidae</taxon>
        <taxon>Chaetocerotales</taxon>
        <taxon>Chaetocerotaceae</taxon>
        <taxon>Chaetoceros</taxon>
    </lineage>
</organism>
<dbReference type="InterPro" id="IPR017901">
    <property type="entry name" value="C-CAP_CF_C-like"/>
</dbReference>
<dbReference type="GO" id="GO:0005096">
    <property type="term" value="F:GTPase activator activity"/>
    <property type="evidence" value="ECO:0007669"/>
    <property type="project" value="InterPro"/>
</dbReference>
<gene>
    <name evidence="5" type="ORF">CTEN210_02241</name>
</gene>
<dbReference type="GO" id="GO:0000166">
    <property type="term" value="F:nucleotide binding"/>
    <property type="evidence" value="ECO:0007669"/>
    <property type="project" value="UniProtKB-KW"/>
</dbReference>
<dbReference type="AlphaFoldDB" id="A0AAD3H080"/>
<reference evidence="5 6" key="1">
    <citation type="journal article" date="2021" name="Sci. Rep.">
        <title>The genome of the diatom Chaetoceros tenuissimus carries an ancient integrated fragment of an extant virus.</title>
        <authorList>
            <person name="Hongo Y."/>
            <person name="Kimura K."/>
            <person name="Takaki Y."/>
            <person name="Yoshida Y."/>
            <person name="Baba S."/>
            <person name="Kobayashi G."/>
            <person name="Nagasaki K."/>
            <person name="Hano T."/>
            <person name="Tomaru Y."/>
        </authorList>
    </citation>
    <scope>NUCLEOTIDE SEQUENCE [LARGE SCALE GENOMIC DNA]</scope>
    <source>
        <strain evidence="5 6">NIES-3715</strain>
    </source>
</reference>
<dbReference type="InterPro" id="IPR036223">
    <property type="entry name" value="CAP_C_sf"/>
</dbReference>
<sequence>MHFTASDGTVFSKRSEFRKYEMEISYTLRNRNSEIITKPYGSIAGLPFKIIGCSESQIDIQDYTDQVTIDECVDSNVVVAACSGSVFIRNCRNCNFTIAAKQLRVRDCSDCTIHLYVKTEPVIETSIGLKFAPFNGEPSKVLKEANLLDENGQLLENKWDKVFDFSNSTGDSNNFEIIKESDELDGNPFLSSSHRLGEQDDDQNKAEKTEKKKIVEKDLVDKLSESRSPAFSLFVFLWSNYISEPLYNSILALKRFFGFNV</sequence>
<dbReference type="InterPro" id="IPR006599">
    <property type="entry name" value="CARP_motif"/>
</dbReference>
<dbReference type="Pfam" id="PF07986">
    <property type="entry name" value="TBCC"/>
    <property type="match status" value="1"/>
</dbReference>
<feature type="domain" description="C-CAP/cofactor C-like" evidence="4">
    <location>
        <begin position="8"/>
        <end position="167"/>
    </location>
</feature>
<dbReference type="PANTHER" id="PTHR15440:SF0">
    <property type="entry name" value="PROTEIN XRP2"/>
    <property type="match status" value="1"/>
</dbReference>
<feature type="compositionally biased region" description="Basic and acidic residues" evidence="3">
    <location>
        <begin position="195"/>
        <end position="210"/>
    </location>
</feature>
<dbReference type="InterPro" id="IPR016098">
    <property type="entry name" value="CAP/MinC_C"/>
</dbReference>
<dbReference type="SMART" id="SM00673">
    <property type="entry name" value="CARP"/>
    <property type="match status" value="2"/>
</dbReference>
<dbReference type="PROSITE" id="PS51329">
    <property type="entry name" value="C_CAP_COFACTOR_C"/>
    <property type="match status" value="1"/>
</dbReference>
<dbReference type="GO" id="GO:0005929">
    <property type="term" value="C:cilium"/>
    <property type="evidence" value="ECO:0007669"/>
    <property type="project" value="TreeGrafter"/>
</dbReference>
<name>A0AAD3H080_9STRA</name>
<comment type="similarity">
    <text evidence="1">Belongs to the TBCC family.</text>
</comment>
<protein>
    <recommendedName>
        <fullName evidence="4">C-CAP/cofactor C-like domain-containing protein</fullName>
    </recommendedName>
</protein>
<evidence type="ECO:0000313" key="5">
    <source>
        <dbReference type="EMBL" id="GFH45767.1"/>
    </source>
</evidence>
<keyword evidence="6" id="KW-1185">Reference proteome</keyword>
<dbReference type="InterPro" id="IPR012945">
    <property type="entry name" value="Tubulin-bd_cofactor_C_dom"/>
</dbReference>
<keyword evidence="2" id="KW-0547">Nucleotide-binding</keyword>
<dbReference type="SUPFAM" id="SSF69340">
    <property type="entry name" value="C-terminal domain of adenylylcyclase associated protein"/>
    <property type="match status" value="1"/>
</dbReference>
<dbReference type="Gene3D" id="2.160.20.70">
    <property type="match status" value="1"/>
</dbReference>
<proteinExistence type="inferred from homology"/>
<evidence type="ECO:0000256" key="1">
    <source>
        <dbReference type="ARBA" id="ARBA00008848"/>
    </source>
</evidence>